<dbReference type="OrthoDB" id="59941at2759"/>
<reference evidence="1 2" key="1">
    <citation type="submission" date="2013-11" db="EMBL/GenBank/DDBJ databases">
        <title>The Genome Sequence of Phytophthora parasitica P1976.</title>
        <authorList>
            <consortium name="The Broad Institute Genomics Platform"/>
            <person name="Russ C."/>
            <person name="Tyler B."/>
            <person name="Panabieres F."/>
            <person name="Shan W."/>
            <person name="Tripathy S."/>
            <person name="Grunwald N."/>
            <person name="Machado M."/>
            <person name="Johnson C.S."/>
            <person name="Walker B."/>
            <person name="Young S."/>
            <person name="Zeng Q."/>
            <person name="Gargeya S."/>
            <person name="Fitzgerald M."/>
            <person name="Haas B."/>
            <person name="Abouelleil A."/>
            <person name="Allen A.W."/>
            <person name="Alvarado L."/>
            <person name="Arachchi H.M."/>
            <person name="Berlin A.M."/>
            <person name="Chapman S.B."/>
            <person name="Gainer-Dewar J."/>
            <person name="Goldberg J."/>
            <person name="Griggs A."/>
            <person name="Gujja S."/>
            <person name="Hansen M."/>
            <person name="Howarth C."/>
            <person name="Imamovic A."/>
            <person name="Ireland A."/>
            <person name="Larimer J."/>
            <person name="McCowan C."/>
            <person name="Murphy C."/>
            <person name="Pearson M."/>
            <person name="Poon T.W."/>
            <person name="Priest M."/>
            <person name="Roberts A."/>
            <person name="Saif S."/>
            <person name="Shea T."/>
            <person name="Sisk P."/>
            <person name="Sykes S."/>
            <person name="Wortman J."/>
            <person name="Nusbaum C."/>
            <person name="Birren B."/>
        </authorList>
    </citation>
    <scope>NUCLEOTIDE SEQUENCE [LARGE SCALE GENOMIC DNA]</scope>
    <source>
        <strain evidence="1 2">P1976</strain>
    </source>
</reference>
<dbReference type="SUPFAM" id="SSF50978">
    <property type="entry name" value="WD40 repeat-like"/>
    <property type="match status" value="1"/>
</dbReference>
<dbReference type="InterPro" id="IPR036322">
    <property type="entry name" value="WD40_repeat_dom_sf"/>
</dbReference>
<evidence type="ECO:0000313" key="1">
    <source>
        <dbReference type="EMBL" id="ETO78182.1"/>
    </source>
</evidence>
<gene>
    <name evidence="1" type="ORF">F444_06825</name>
</gene>
<dbReference type="Gene3D" id="2.130.10.10">
    <property type="entry name" value="YVTN repeat-like/Quinoprotein amine dehydrogenase"/>
    <property type="match status" value="2"/>
</dbReference>
<accession>A0A081AH21</accession>
<name>A0A081AH21_PHYNI</name>
<dbReference type="AlphaFoldDB" id="A0A081AH21"/>
<proteinExistence type="predicted"/>
<dbReference type="EMBL" id="ANJA01001221">
    <property type="protein sequence ID" value="ETO78182.1"/>
    <property type="molecule type" value="Genomic_DNA"/>
</dbReference>
<dbReference type="PANTHER" id="PTHR14604:SF4">
    <property type="entry name" value="F-BOX DOMAIN-CONTAINING PROTEIN"/>
    <property type="match status" value="1"/>
</dbReference>
<dbReference type="InterPro" id="IPR001680">
    <property type="entry name" value="WD40_rpt"/>
</dbReference>
<dbReference type="Proteomes" id="UP000028582">
    <property type="component" value="Unassembled WGS sequence"/>
</dbReference>
<protein>
    <submittedName>
        <fullName evidence="1">Uncharacterized protein</fullName>
    </submittedName>
</protein>
<organism evidence="1 2">
    <name type="scientific">Phytophthora nicotianae P1976</name>
    <dbReference type="NCBI Taxonomy" id="1317066"/>
    <lineage>
        <taxon>Eukaryota</taxon>
        <taxon>Sar</taxon>
        <taxon>Stramenopiles</taxon>
        <taxon>Oomycota</taxon>
        <taxon>Peronosporomycetes</taxon>
        <taxon>Peronosporales</taxon>
        <taxon>Peronosporaceae</taxon>
        <taxon>Phytophthora</taxon>
    </lineage>
</organism>
<dbReference type="PANTHER" id="PTHR14604">
    <property type="entry name" value="WD40 REPEAT PF20"/>
    <property type="match status" value="1"/>
</dbReference>
<dbReference type="InterPro" id="IPR050995">
    <property type="entry name" value="WD-F-box_domain-protein"/>
</dbReference>
<evidence type="ECO:0000313" key="2">
    <source>
        <dbReference type="Proteomes" id="UP000028582"/>
    </source>
</evidence>
<dbReference type="SMART" id="SM00320">
    <property type="entry name" value="WD40"/>
    <property type="match status" value="4"/>
</dbReference>
<sequence>MYGHQAGKKSARFLPLAFRGIRREATMADQVDVEVSAPTAPINVLLGKPTLLARVVAFVGSVDTRLLVCLNRNWAREMMKPSVWEISAGVPYEPLLINCFRRASNYCYREVDAPSPNVNRRGSPPAIRACLLNERTSMREYVHDLKLMTAENEWFDKPPRILNLDSVPELKNEVHKNPRTAFENPKLLNNRFSRSQEARLVSGDIDQERASFYLWSLEKQHLRASMTQTNASCYDVCDEALAVGCTDGAVKIWSFSSLESRNLDTTSLVNASPTTSISHRSSLGMVPFIRTRAKDKVVNVKIDHNDGSFLHLATSTEKGEANVWDVTKGEIVVSIPSSKIHKSMLPRSQRETSPQITSLMLLRNTLVCGTSCGLIRVFDVRSSRLTHRLAGHPGAVVNADTKGRVLWSAGNEGTVRWWGGKSAKILSKSALCEGGISALEMDETVVVAGYSEQGMEAWDVRTQQSLCTFSNHEHGGVKALQFDNRKLVSVSSTGKAALWRWYEPNPVRWFEPPTASARFTSTKFNDRHLVFGTDCGELVDYDRLATVL</sequence>
<dbReference type="InterPro" id="IPR015943">
    <property type="entry name" value="WD40/YVTN_repeat-like_dom_sf"/>
</dbReference>
<comment type="caution">
    <text evidence="1">The sequence shown here is derived from an EMBL/GenBank/DDBJ whole genome shotgun (WGS) entry which is preliminary data.</text>
</comment>